<dbReference type="InterPro" id="IPR002545">
    <property type="entry name" value="CheW-lke_dom"/>
</dbReference>
<evidence type="ECO:0000259" key="1">
    <source>
        <dbReference type="PROSITE" id="PS50851"/>
    </source>
</evidence>
<dbReference type="InterPro" id="IPR036061">
    <property type="entry name" value="CheW-like_dom_sf"/>
</dbReference>
<evidence type="ECO:0000313" key="3">
    <source>
        <dbReference type="Proteomes" id="UP001560045"/>
    </source>
</evidence>
<dbReference type="PROSITE" id="PS50851">
    <property type="entry name" value="CHEW"/>
    <property type="match status" value="3"/>
</dbReference>
<evidence type="ECO:0000313" key="2">
    <source>
        <dbReference type="EMBL" id="MEX5719793.1"/>
    </source>
</evidence>
<dbReference type="Proteomes" id="UP001560045">
    <property type="component" value="Unassembled WGS sequence"/>
</dbReference>
<dbReference type="SMART" id="SM00260">
    <property type="entry name" value="CheW"/>
    <property type="match status" value="2"/>
</dbReference>
<dbReference type="SUPFAM" id="SSF50341">
    <property type="entry name" value="CheW-like"/>
    <property type="match status" value="3"/>
</dbReference>
<feature type="domain" description="CheW-like" evidence="1">
    <location>
        <begin position="11"/>
        <end position="150"/>
    </location>
</feature>
<feature type="domain" description="CheW-like" evidence="1">
    <location>
        <begin position="344"/>
        <end position="486"/>
    </location>
</feature>
<reference evidence="2 3" key="1">
    <citation type="submission" date="2024-06" db="EMBL/GenBank/DDBJ databases">
        <title>Draft genome sequence of Geodermatophilus badlandi, a novel member of the Geodermatophilaceae isolated from badland sedimentary rocks in the Red desert, Wyoming, USA.</title>
        <authorList>
            <person name="Ben Tekaya S."/>
            <person name="Nouioui I."/>
            <person name="Flores G.M."/>
            <person name="Shaal M.N."/>
            <person name="Bredoire F."/>
            <person name="Basile F."/>
            <person name="Van Diepen L."/>
            <person name="Ward N.L."/>
        </authorList>
    </citation>
    <scope>NUCLEOTIDE SEQUENCE [LARGE SCALE GENOMIC DNA]</scope>
    <source>
        <strain evidence="2 3">WL48A</strain>
    </source>
</reference>
<feature type="domain" description="CheW-like" evidence="1">
    <location>
        <begin position="171"/>
        <end position="311"/>
    </location>
</feature>
<dbReference type="Pfam" id="PF01584">
    <property type="entry name" value="CheW"/>
    <property type="match status" value="3"/>
</dbReference>
<dbReference type="RefSeq" id="WP_369207979.1">
    <property type="nucleotide sequence ID" value="NZ_JBFNXQ010000050.1"/>
</dbReference>
<name>A0ABV3XI47_9ACTN</name>
<organism evidence="2 3">
    <name type="scientific">Geodermatophilus maliterrae</name>
    <dbReference type="NCBI Taxonomy" id="3162531"/>
    <lineage>
        <taxon>Bacteria</taxon>
        <taxon>Bacillati</taxon>
        <taxon>Actinomycetota</taxon>
        <taxon>Actinomycetes</taxon>
        <taxon>Geodermatophilales</taxon>
        <taxon>Geodermatophilaceae</taxon>
        <taxon>Geodermatophilus</taxon>
    </lineage>
</organism>
<dbReference type="InterPro" id="IPR039315">
    <property type="entry name" value="CheW"/>
</dbReference>
<dbReference type="PANTHER" id="PTHR22617:SF23">
    <property type="entry name" value="CHEMOTAXIS PROTEIN CHEW"/>
    <property type="match status" value="1"/>
</dbReference>
<comment type="caution">
    <text evidence="2">The sequence shown here is derived from an EMBL/GenBank/DDBJ whole genome shotgun (WGS) entry which is preliminary data.</text>
</comment>
<sequence>MTDGAAEAAGDVVYGLLRLAGMDVALPLSALREVVPCPMELAGLPASAPGLLGAVELRRLVLPVVDLRPVIGRPDDRRPDQVVVVVAHGGQVLGLLADEVRGVTQLPSSMLVAARTRGERLLFSHTFRHPDTGRAHSVLDAEAVLSRPGVPTVDDVTRETAAVAGRGRGEVRMLTVIRCGSHRFAVDAAHVHTTLPTPDLRASVLSSRTCRGTVTYADREVPVVDPLALLGLGQLDRADMGAGLVLDMGSGYVVLALTSLLELAEVPAVDVLPLPGHAVARPELVTGMAEIDGVGDCLVLDGEALLADPQLAGFASVNTALAAAADRGDADTAATVAAAAATGAPSYLTFSVGVDVTVPLEQVAEILPFPASLTDTAVEGVLGVLVHRRAAVPVFCLASLLGRPRRPVTATSCLLLVTVDGGSAAFAVDVLRSIDPLTWRDEDQQLRGTADQRGTTLRTAPLVRVGAHARLLPDLDLRAIARLAAAERAPSGTPELARAG</sequence>
<dbReference type="PANTHER" id="PTHR22617">
    <property type="entry name" value="CHEMOTAXIS SENSOR HISTIDINE KINASE-RELATED"/>
    <property type="match status" value="1"/>
</dbReference>
<protein>
    <submittedName>
        <fullName evidence="2">Chemotaxis protein CheW</fullName>
    </submittedName>
</protein>
<proteinExistence type="predicted"/>
<dbReference type="EMBL" id="JBFNXQ010000050">
    <property type="protein sequence ID" value="MEX5719793.1"/>
    <property type="molecule type" value="Genomic_DNA"/>
</dbReference>
<gene>
    <name evidence="2" type="ORF">ABQ292_15625</name>
</gene>
<accession>A0ABV3XI47</accession>
<keyword evidence="3" id="KW-1185">Reference proteome</keyword>
<dbReference type="Gene3D" id="2.40.50.180">
    <property type="entry name" value="CheA-289, Domain 4"/>
    <property type="match status" value="3"/>
</dbReference>
<dbReference type="Gene3D" id="2.30.30.40">
    <property type="entry name" value="SH3 Domains"/>
    <property type="match status" value="2"/>
</dbReference>